<protein>
    <submittedName>
        <fullName evidence="6">Pentatricopeptide repeat-containing protein</fullName>
    </submittedName>
</protein>
<keyword evidence="8" id="KW-1185">Reference proteome</keyword>
<dbReference type="Pfam" id="PF20431">
    <property type="entry name" value="E_motif"/>
    <property type="match status" value="1"/>
</dbReference>
<evidence type="ECO:0000313" key="6">
    <source>
        <dbReference type="EMBL" id="QHN79493.1"/>
    </source>
</evidence>
<dbReference type="EMBL" id="SDMP01000019">
    <property type="protein sequence ID" value="RYQ93428.1"/>
    <property type="molecule type" value="Genomic_DNA"/>
</dbReference>
<feature type="repeat" description="PPR" evidence="3">
    <location>
        <begin position="153"/>
        <end position="187"/>
    </location>
</feature>
<dbReference type="InterPro" id="IPR002885">
    <property type="entry name" value="PPR_rpt"/>
</dbReference>
<feature type="region of interest" description="Disordered" evidence="4">
    <location>
        <begin position="19"/>
        <end position="54"/>
    </location>
</feature>
<dbReference type="AlphaFoldDB" id="A0A444XUH5"/>
<name>A0A444XUH5_ARAHY</name>
<dbReference type="Pfam" id="PF01535">
    <property type="entry name" value="PPR"/>
    <property type="match status" value="6"/>
</dbReference>
<dbReference type="Pfam" id="PF14432">
    <property type="entry name" value="DYW_deaminase"/>
    <property type="match status" value="1"/>
</dbReference>
<feature type="repeat" description="PPR" evidence="3">
    <location>
        <begin position="488"/>
        <end position="522"/>
    </location>
</feature>
<dbReference type="FunFam" id="1.25.40.10:FF:000090">
    <property type="entry name" value="Pentatricopeptide repeat-containing protein, chloroplastic"/>
    <property type="match status" value="1"/>
</dbReference>
<dbReference type="InterPro" id="IPR046960">
    <property type="entry name" value="PPR_At4g14850-like_plant"/>
</dbReference>
<dbReference type="GO" id="GO:0003729">
    <property type="term" value="F:mRNA binding"/>
    <property type="evidence" value="ECO:0007669"/>
    <property type="project" value="UniProtKB-ARBA"/>
</dbReference>
<organism evidence="7 8">
    <name type="scientific">Arachis hypogaea</name>
    <name type="common">Peanut</name>
    <dbReference type="NCBI Taxonomy" id="3818"/>
    <lineage>
        <taxon>Eukaryota</taxon>
        <taxon>Viridiplantae</taxon>
        <taxon>Streptophyta</taxon>
        <taxon>Embryophyta</taxon>
        <taxon>Tracheophyta</taxon>
        <taxon>Spermatophyta</taxon>
        <taxon>Magnoliopsida</taxon>
        <taxon>eudicotyledons</taxon>
        <taxon>Gunneridae</taxon>
        <taxon>Pentapetalae</taxon>
        <taxon>rosids</taxon>
        <taxon>fabids</taxon>
        <taxon>Fabales</taxon>
        <taxon>Fabaceae</taxon>
        <taxon>Papilionoideae</taxon>
        <taxon>50 kb inversion clade</taxon>
        <taxon>dalbergioids sensu lato</taxon>
        <taxon>Dalbergieae</taxon>
        <taxon>Pterocarpus clade</taxon>
        <taxon>Arachis</taxon>
    </lineage>
</organism>
<dbReference type="Proteomes" id="UP000289738">
    <property type="component" value="Chromosome B09"/>
</dbReference>
<reference evidence="7 8" key="1">
    <citation type="submission" date="2019-01" db="EMBL/GenBank/DDBJ databases">
        <title>Sequencing of cultivated peanut Arachis hypogaea provides insights into genome evolution and oil improvement.</title>
        <authorList>
            <person name="Chen X."/>
        </authorList>
    </citation>
    <scope>NUCLEOTIDE SEQUENCE [LARGE SCALE GENOMIC DNA]</scope>
    <source>
        <strain evidence="8">cv. Fuhuasheng</strain>
        <strain evidence="7">GDAAS-fuhuasheng2018</strain>
        <tissue evidence="7">Leaves</tissue>
    </source>
</reference>
<dbReference type="GO" id="GO:0008270">
    <property type="term" value="F:zinc ion binding"/>
    <property type="evidence" value="ECO:0007669"/>
    <property type="project" value="InterPro"/>
</dbReference>
<dbReference type="SMR" id="A0A444XUH5"/>
<proteinExistence type="inferred from homology"/>
<evidence type="ECO:0000313" key="8">
    <source>
        <dbReference type="Proteomes" id="UP000289738"/>
    </source>
</evidence>
<dbReference type="FunFam" id="1.25.40.10:FF:000682">
    <property type="entry name" value="Pentatricopeptide repeat-containing protein At3g16610"/>
    <property type="match status" value="1"/>
</dbReference>
<dbReference type="Gene3D" id="1.25.40.10">
    <property type="entry name" value="Tetratricopeptide repeat domain"/>
    <property type="match status" value="5"/>
</dbReference>
<evidence type="ECO:0000256" key="2">
    <source>
        <dbReference type="ARBA" id="ARBA00022737"/>
    </source>
</evidence>
<dbReference type="PANTHER" id="PTHR47926">
    <property type="entry name" value="PENTATRICOPEPTIDE REPEAT-CONTAINING PROTEIN"/>
    <property type="match status" value="1"/>
</dbReference>
<evidence type="ECO:0000256" key="1">
    <source>
        <dbReference type="ARBA" id="ARBA00006643"/>
    </source>
</evidence>
<feature type="repeat" description="PPR" evidence="3">
    <location>
        <begin position="387"/>
        <end position="421"/>
    </location>
</feature>
<dbReference type="InterPro" id="IPR011990">
    <property type="entry name" value="TPR-like_helical_dom_sf"/>
</dbReference>
<dbReference type="Gramene" id="arahy.Tifrunner.gnm2.ann2.Ah19g517400.1">
    <property type="protein sequence ID" value="arahy.Tifrunner.gnm2.ann2.Ah19g517400.1-CDS-1"/>
    <property type="gene ID" value="arahy.Tifrunner.gnm2.ann2.Ah19g517400"/>
</dbReference>
<dbReference type="Proteomes" id="UP000464620">
    <property type="component" value="Chromosome B09"/>
</dbReference>
<evidence type="ECO:0000313" key="7">
    <source>
        <dbReference type="EMBL" id="RYQ93428.1"/>
    </source>
</evidence>
<feature type="domain" description="DYW" evidence="5">
    <location>
        <begin position="725"/>
        <end position="795"/>
    </location>
</feature>
<gene>
    <name evidence="7" type="ORF">Ahy_B09g099700</name>
    <name evidence="6" type="ORF">DS421_19g670460</name>
</gene>
<accession>A0A444XUH5</accession>
<dbReference type="NCBIfam" id="TIGR00756">
    <property type="entry name" value="PPR"/>
    <property type="match status" value="5"/>
</dbReference>
<evidence type="ECO:0000256" key="3">
    <source>
        <dbReference type="PROSITE-ProRule" id="PRU00708"/>
    </source>
</evidence>
<dbReference type="PROSITE" id="PS51375">
    <property type="entry name" value="PPR"/>
    <property type="match status" value="4"/>
</dbReference>
<sequence>MVNMGGLCHHHHHTIFLSSTNNTPPIHHKRSKKPTTAFAHPHNHSRASSSSSLSRLSRALVDTVSSGSMQHAHSLFDKMSHSNTFHWNLMIRGYTDNGFFLHALNLYLTMRFQGVPADHFTYPFVLKACGGLLDFREGEKVHGSLFKMGLAEDLYVCNSLIGMYGKFGHIDSAVKVFEEMPLPDLVSWNSMVGAYLMVQQYFTSLKWFRTMLQAGICPNKFSLINALEACSHCFYNLWGREVHCYALKIGFESDVMIQTSLLDMYSKCRLLSYAERIFDSISSRNIVAWNAMIGAYALNGQPIQAFDSLENILKDDKLAVDNVTLINLLPSCAQLGAVLQGKTIHGLAIRKSFLPHPVLETALLDMYGEFGILKLAEVTFDQMMDKNLITWNAMIAAYVQNDWYRKALKLFEELLSGYLKPDTVTIASILPAYANLASLRECRQIHGYIMKLNFHLNTFVSNSIMYMYASCGDLALACRIFRGMACRDIISWNTIIMAYAIHGMGRMSIELFSEMKSRGIEPNDSTFVSLLSACSNSGLVNEGWAYYNSMKLDYGIEPKIEHYGCMLDLIGRTGNLDQALSFIEEMPLLPTARIWGSLLNASRNKGNIELAELAAERILSIKHDNTGCYILLSNMYAEAGRWEKVEHIKSIMKKKGLEKTLPCSTVETKFRLHRFTNKQRSHDESAMVYEILDIISRNMGHGKCIHSATKFKPSELARKKANSPENHSVRLAICFGLISTKLGDPVLVRKNTRICEDCHVAAKRISHISKREIIVGDPKVFHHFRDGYCSCGDYW</sequence>
<dbReference type="InterPro" id="IPR046848">
    <property type="entry name" value="E_motif"/>
</dbReference>
<keyword evidence="2" id="KW-0677">Repeat</keyword>
<dbReference type="EMBL" id="CP031001">
    <property type="protein sequence ID" value="QHN79493.1"/>
    <property type="molecule type" value="Genomic_DNA"/>
</dbReference>
<evidence type="ECO:0000259" key="5">
    <source>
        <dbReference type="Pfam" id="PF14432"/>
    </source>
</evidence>
<dbReference type="PANTHER" id="PTHR47926:SF452">
    <property type="entry name" value="PENTATRICOPEPTIDE REPEAT-CONTAINING PROTEIN"/>
    <property type="match status" value="1"/>
</dbReference>
<dbReference type="InterPro" id="IPR032867">
    <property type="entry name" value="DYW_dom"/>
</dbReference>
<evidence type="ECO:0000313" key="9">
    <source>
        <dbReference type="Proteomes" id="UP000464620"/>
    </source>
</evidence>
<dbReference type="FunFam" id="1.25.40.10:FF:000073">
    <property type="entry name" value="Pentatricopeptide repeat-containing protein chloroplastic"/>
    <property type="match status" value="1"/>
</dbReference>
<dbReference type="Pfam" id="PF13041">
    <property type="entry name" value="PPR_2"/>
    <property type="match status" value="2"/>
</dbReference>
<dbReference type="GO" id="GO:0009451">
    <property type="term" value="P:RNA modification"/>
    <property type="evidence" value="ECO:0007669"/>
    <property type="project" value="InterPro"/>
</dbReference>
<feature type="repeat" description="PPR" evidence="3">
    <location>
        <begin position="83"/>
        <end position="117"/>
    </location>
</feature>
<evidence type="ECO:0000256" key="4">
    <source>
        <dbReference type="SAM" id="MobiDB-lite"/>
    </source>
</evidence>
<reference evidence="6 9" key="2">
    <citation type="submission" date="2020-01" db="EMBL/GenBank/DDBJ databases">
        <title>Genome sequence of Arachis hypogaea, cultivar Shitouqi.</title>
        <authorList>
            <person name="Zhuang W."/>
            <person name="Chen H."/>
            <person name="Varshney R."/>
            <person name="Wang D."/>
            <person name="Ming R."/>
        </authorList>
    </citation>
    <scope>NUCLEOTIDE SEQUENCE [LARGE SCALE GENOMIC DNA]</scope>
    <source>
        <tissue evidence="6">Young leaf</tissue>
    </source>
</reference>
<comment type="similarity">
    <text evidence="1">Belongs to the PPR family. PCMP-H subfamily.</text>
</comment>
<dbReference type="OrthoDB" id="185373at2759"/>